<dbReference type="EMBL" id="JAODUO010000032">
    <property type="protein sequence ID" value="KAK2192357.1"/>
    <property type="molecule type" value="Genomic_DNA"/>
</dbReference>
<reference evidence="1" key="1">
    <citation type="journal article" date="2023" name="Mol. Biol. Evol.">
        <title>Third-Generation Sequencing Reveals the Adaptive Role of the Epigenome in Three Deep-Sea Polychaetes.</title>
        <authorList>
            <person name="Perez M."/>
            <person name="Aroh O."/>
            <person name="Sun Y."/>
            <person name="Lan Y."/>
            <person name="Juniper S.K."/>
            <person name="Young C.R."/>
            <person name="Angers B."/>
            <person name="Qian P.Y."/>
        </authorList>
    </citation>
    <scope>NUCLEOTIDE SEQUENCE</scope>
    <source>
        <strain evidence="1">R07B-5</strain>
    </source>
</reference>
<organism evidence="1 2">
    <name type="scientific">Ridgeia piscesae</name>
    <name type="common">Tubeworm</name>
    <dbReference type="NCBI Taxonomy" id="27915"/>
    <lineage>
        <taxon>Eukaryota</taxon>
        <taxon>Metazoa</taxon>
        <taxon>Spiralia</taxon>
        <taxon>Lophotrochozoa</taxon>
        <taxon>Annelida</taxon>
        <taxon>Polychaeta</taxon>
        <taxon>Sedentaria</taxon>
        <taxon>Canalipalpata</taxon>
        <taxon>Sabellida</taxon>
        <taxon>Siboglinidae</taxon>
        <taxon>Ridgeia</taxon>
    </lineage>
</organism>
<name>A0AAD9UKA1_RIDPI</name>
<evidence type="ECO:0000313" key="2">
    <source>
        <dbReference type="Proteomes" id="UP001209878"/>
    </source>
</evidence>
<dbReference type="AlphaFoldDB" id="A0AAD9UKA1"/>
<protein>
    <submittedName>
        <fullName evidence="1">Uncharacterized protein</fullName>
    </submittedName>
</protein>
<accession>A0AAD9UKA1</accession>
<gene>
    <name evidence="1" type="ORF">NP493_32g00009</name>
</gene>
<keyword evidence="2" id="KW-1185">Reference proteome</keyword>
<dbReference type="Proteomes" id="UP001209878">
    <property type="component" value="Unassembled WGS sequence"/>
</dbReference>
<proteinExistence type="predicted"/>
<evidence type="ECO:0000313" key="1">
    <source>
        <dbReference type="EMBL" id="KAK2192357.1"/>
    </source>
</evidence>
<comment type="caution">
    <text evidence="1">The sequence shown here is derived from an EMBL/GenBank/DDBJ whole genome shotgun (WGS) entry which is preliminary data.</text>
</comment>
<sequence length="277" mass="30951">MVCDTRARCNQNDEWASGGMEVKDAQLLWTRSTDRNLRYTTILSDGDARTFTRLTNMRVYGDVELQKEEGEPRRQTPQHCPALVGIIWEEGWGHIWRPWAHPHDVSGLHNAILVSFDHCSSTDENSEHDRVGARSWCFYQKAPATGQEPGPHRTNVGTPLAPDVAKHVKEVYTRLTSSSGAHWAKRRMRTKASILLCGANAPRRVSLAFNADIKVTMKSLCEVMQVPSGAHLLASAEKAYRRRLQQAKRQTVVASKEARFVARTRAAAATSTDYAAG</sequence>